<comment type="caution">
    <text evidence="2">The sequence shown here is derived from an EMBL/GenBank/DDBJ whole genome shotgun (WGS) entry which is preliminary data.</text>
</comment>
<evidence type="ECO:0000256" key="1">
    <source>
        <dbReference type="SAM" id="Phobius"/>
    </source>
</evidence>
<reference evidence="2 3" key="1">
    <citation type="journal article" date="2024" name="Chem. Sci.">
        <title>Discovery of megapolipeptins by genome mining of a Burkholderiales bacteria collection.</title>
        <authorList>
            <person name="Paulo B.S."/>
            <person name="Recchia M.J.J."/>
            <person name="Lee S."/>
            <person name="Fergusson C.H."/>
            <person name="Romanowski S.B."/>
            <person name="Hernandez A."/>
            <person name="Krull N."/>
            <person name="Liu D.Y."/>
            <person name="Cavanagh H."/>
            <person name="Bos A."/>
            <person name="Gray C.A."/>
            <person name="Murphy B.T."/>
            <person name="Linington R.G."/>
            <person name="Eustaquio A.S."/>
        </authorList>
    </citation>
    <scope>NUCLEOTIDE SEQUENCE [LARGE SCALE GENOMIC DNA]</scope>
    <source>
        <strain evidence="2 3">RL21-008-BIB-A</strain>
    </source>
</reference>
<keyword evidence="1" id="KW-0472">Membrane</keyword>
<sequence>MFEEIKIQRLSMGTIYKLLAIGTCFSLVPFSTLMGLLSLFGAQTITWDGKHLIGYQGLMAAPFIGLFLSGFITLFLGTLCTIGLWLYSLWRPLALKVEAVDTLDLDSLVSEES</sequence>
<feature type="transmembrane region" description="Helical" evidence="1">
    <location>
        <begin position="18"/>
        <end position="40"/>
    </location>
</feature>
<keyword evidence="1" id="KW-1133">Transmembrane helix</keyword>
<evidence type="ECO:0000313" key="2">
    <source>
        <dbReference type="EMBL" id="MFL9922982.1"/>
    </source>
</evidence>
<evidence type="ECO:0008006" key="4">
    <source>
        <dbReference type="Google" id="ProtNLM"/>
    </source>
</evidence>
<feature type="transmembrane region" description="Helical" evidence="1">
    <location>
        <begin position="60"/>
        <end position="87"/>
    </location>
</feature>
<evidence type="ECO:0000313" key="3">
    <source>
        <dbReference type="Proteomes" id="UP001629246"/>
    </source>
</evidence>
<gene>
    <name evidence="2" type="ORF">PQR62_01805</name>
</gene>
<proteinExistence type="predicted"/>
<accession>A0ABW9A5Q0</accession>
<dbReference type="RefSeq" id="WP_408154167.1">
    <property type="nucleotide sequence ID" value="NZ_JAQQFM010000001.1"/>
</dbReference>
<keyword evidence="1" id="KW-0812">Transmembrane</keyword>
<dbReference type="EMBL" id="JAQQFM010000001">
    <property type="protein sequence ID" value="MFL9922982.1"/>
    <property type="molecule type" value="Genomic_DNA"/>
</dbReference>
<dbReference type="Proteomes" id="UP001629246">
    <property type="component" value="Unassembled WGS sequence"/>
</dbReference>
<keyword evidence="3" id="KW-1185">Reference proteome</keyword>
<organism evidence="2 3">
    <name type="scientific">Herbaspirillum lusitanum</name>
    <dbReference type="NCBI Taxonomy" id="213312"/>
    <lineage>
        <taxon>Bacteria</taxon>
        <taxon>Pseudomonadati</taxon>
        <taxon>Pseudomonadota</taxon>
        <taxon>Betaproteobacteria</taxon>
        <taxon>Burkholderiales</taxon>
        <taxon>Oxalobacteraceae</taxon>
        <taxon>Herbaspirillum</taxon>
    </lineage>
</organism>
<name>A0ABW9A5Q0_9BURK</name>
<protein>
    <recommendedName>
        <fullName evidence="4">DUF3566 domain-containing protein</fullName>
    </recommendedName>
</protein>